<keyword evidence="3" id="KW-1185">Reference proteome</keyword>
<dbReference type="Proteomes" id="UP001233999">
    <property type="component" value="Unassembled WGS sequence"/>
</dbReference>
<name>A0AAD8AJV5_DIPPU</name>
<proteinExistence type="predicted"/>
<dbReference type="EMBL" id="JASPKZ010000423">
    <property type="protein sequence ID" value="KAJ9600411.1"/>
    <property type="molecule type" value="Genomic_DNA"/>
</dbReference>
<reference evidence="2" key="2">
    <citation type="submission" date="2023-05" db="EMBL/GenBank/DDBJ databases">
        <authorList>
            <person name="Fouks B."/>
        </authorList>
    </citation>
    <scope>NUCLEOTIDE SEQUENCE</scope>
    <source>
        <strain evidence="2">Stay&amp;Tobe</strain>
        <tissue evidence="2">Testes</tissue>
    </source>
</reference>
<feature type="non-terminal residue" evidence="2">
    <location>
        <position position="93"/>
    </location>
</feature>
<gene>
    <name evidence="2" type="ORF">L9F63_009299</name>
</gene>
<evidence type="ECO:0000256" key="1">
    <source>
        <dbReference type="SAM" id="Phobius"/>
    </source>
</evidence>
<organism evidence="2 3">
    <name type="scientific">Diploptera punctata</name>
    <name type="common">Pacific beetle cockroach</name>
    <dbReference type="NCBI Taxonomy" id="6984"/>
    <lineage>
        <taxon>Eukaryota</taxon>
        <taxon>Metazoa</taxon>
        <taxon>Ecdysozoa</taxon>
        <taxon>Arthropoda</taxon>
        <taxon>Hexapoda</taxon>
        <taxon>Insecta</taxon>
        <taxon>Pterygota</taxon>
        <taxon>Neoptera</taxon>
        <taxon>Polyneoptera</taxon>
        <taxon>Dictyoptera</taxon>
        <taxon>Blattodea</taxon>
        <taxon>Blaberoidea</taxon>
        <taxon>Blaberidae</taxon>
        <taxon>Diplopterinae</taxon>
        <taxon>Diploptera</taxon>
    </lineage>
</organism>
<feature type="non-terminal residue" evidence="2">
    <location>
        <position position="1"/>
    </location>
</feature>
<protein>
    <submittedName>
        <fullName evidence="2">Uncharacterized protein</fullName>
    </submittedName>
</protein>
<feature type="transmembrane region" description="Helical" evidence="1">
    <location>
        <begin position="56"/>
        <end position="76"/>
    </location>
</feature>
<keyword evidence="1" id="KW-0472">Membrane</keyword>
<dbReference type="AlphaFoldDB" id="A0AAD8AJV5"/>
<sequence length="93" mass="11139">FWHKISNISIFFRYDKIYLSIFGFLQLLRLPVPNLQAYVLGHLQCLALMFSFHVNFGLPLFFFLGLISMLCFSITLEMRNHYWFQEQVQLAKN</sequence>
<accession>A0AAD8AJV5</accession>
<keyword evidence="1" id="KW-0812">Transmembrane</keyword>
<keyword evidence="1" id="KW-1133">Transmembrane helix</keyword>
<comment type="caution">
    <text evidence="2">The sequence shown here is derived from an EMBL/GenBank/DDBJ whole genome shotgun (WGS) entry which is preliminary data.</text>
</comment>
<evidence type="ECO:0000313" key="2">
    <source>
        <dbReference type="EMBL" id="KAJ9600411.1"/>
    </source>
</evidence>
<evidence type="ECO:0000313" key="3">
    <source>
        <dbReference type="Proteomes" id="UP001233999"/>
    </source>
</evidence>
<reference evidence="2" key="1">
    <citation type="journal article" date="2023" name="IScience">
        <title>Live-bearing cockroach genome reveals convergent evolutionary mechanisms linked to viviparity in insects and beyond.</title>
        <authorList>
            <person name="Fouks B."/>
            <person name="Harrison M.C."/>
            <person name="Mikhailova A.A."/>
            <person name="Marchal E."/>
            <person name="English S."/>
            <person name="Carruthers M."/>
            <person name="Jennings E.C."/>
            <person name="Chiamaka E.L."/>
            <person name="Frigard R.A."/>
            <person name="Pippel M."/>
            <person name="Attardo G.M."/>
            <person name="Benoit J.B."/>
            <person name="Bornberg-Bauer E."/>
            <person name="Tobe S.S."/>
        </authorList>
    </citation>
    <scope>NUCLEOTIDE SEQUENCE</scope>
    <source>
        <strain evidence="2">Stay&amp;Tobe</strain>
    </source>
</reference>